<dbReference type="Proteomes" id="UP000051820">
    <property type="component" value="Unassembled WGS sequence"/>
</dbReference>
<protein>
    <submittedName>
        <fullName evidence="1">Uncharacterized protein</fullName>
    </submittedName>
</protein>
<evidence type="ECO:0000313" key="1">
    <source>
        <dbReference type="EMBL" id="KRM12484.1"/>
    </source>
</evidence>
<keyword evidence="2" id="KW-1185">Reference proteome</keyword>
<proteinExistence type="predicted"/>
<comment type="caution">
    <text evidence="1">The sequence shown here is derived from an EMBL/GenBank/DDBJ whole genome shotgun (WGS) entry which is preliminary data.</text>
</comment>
<dbReference type="EMBL" id="AZGF01000007">
    <property type="protein sequence ID" value="KRM12484.1"/>
    <property type="molecule type" value="Genomic_DNA"/>
</dbReference>
<sequence>MHDNLTVDPHNPGDHRDTCEACEEYLEDKKQFDMVGKLLDLDDDAANGTSDQVQKHYFYVVTDLNSNSYVVRAYNKEHAVELLGFSWDDDLAKRPEQVSRKEAMALVAKYDGKEKEKTTTQYFRDHDYYVGTVASSLKATVLAD</sequence>
<dbReference type="PATRIC" id="fig|1423807.3.peg.2299"/>
<reference evidence="1 2" key="1">
    <citation type="journal article" date="2015" name="Genome Announc.">
        <title>Expanding the biotechnology potential of lactobacilli through comparative genomics of 213 strains and associated genera.</title>
        <authorList>
            <person name="Sun Z."/>
            <person name="Harris H.M."/>
            <person name="McCann A."/>
            <person name="Guo C."/>
            <person name="Argimon S."/>
            <person name="Zhang W."/>
            <person name="Yang X."/>
            <person name="Jeffery I.B."/>
            <person name="Cooney J.C."/>
            <person name="Kagawa T.F."/>
            <person name="Liu W."/>
            <person name="Song Y."/>
            <person name="Salvetti E."/>
            <person name="Wrobel A."/>
            <person name="Rasinkangas P."/>
            <person name="Parkhill J."/>
            <person name="Rea M.C."/>
            <person name="O'Sullivan O."/>
            <person name="Ritari J."/>
            <person name="Douillard F.P."/>
            <person name="Paul Ross R."/>
            <person name="Yang R."/>
            <person name="Briner A.E."/>
            <person name="Felis G.E."/>
            <person name="de Vos W.M."/>
            <person name="Barrangou R."/>
            <person name="Klaenhammer T.R."/>
            <person name="Caufield P.W."/>
            <person name="Cui Y."/>
            <person name="Zhang H."/>
            <person name="O'Toole P.W."/>
        </authorList>
    </citation>
    <scope>NUCLEOTIDE SEQUENCE [LARGE SCALE GENOMIC DNA]</scope>
    <source>
        <strain evidence="1 2">DSM 5007</strain>
    </source>
</reference>
<organism evidence="1 2">
    <name type="scientific">Paucilactobacillus suebicus DSM 5007 = KCTC 3549</name>
    <dbReference type="NCBI Taxonomy" id="1423807"/>
    <lineage>
        <taxon>Bacteria</taxon>
        <taxon>Bacillati</taxon>
        <taxon>Bacillota</taxon>
        <taxon>Bacilli</taxon>
        <taxon>Lactobacillales</taxon>
        <taxon>Lactobacillaceae</taxon>
        <taxon>Paucilactobacillus</taxon>
    </lineage>
</organism>
<dbReference type="AlphaFoldDB" id="A0A0R1W9E0"/>
<accession>A0A0R1W9E0</accession>
<gene>
    <name evidence="1" type="ORF">FD16_GL002233</name>
</gene>
<evidence type="ECO:0000313" key="2">
    <source>
        <dbReference type="Proteomes" id="UP000051820"/>
    </source>
</evidence>
<name>A0A0R1W9E0_9LACO</name>